<dbReference type="NCBIfam" id="TIGR00629">
    <property type="entry name" value="uvde"/>
    <property type="match status" value="1"/>
</dbReference>
<proteinExistence type="predicted"/>
<evidence type="ECO:0000256" key="3">
    <source>
        <dbReference type="ARBA" id="ARBA00022763"/>
    </source>
</evidence>
<evidence type="ECO:0000256" key="2">
    <source>
        <dbReference type="ARBA" id="ARBA00022759"/>
    </source>
</evidence>
<evidence type="ECO:0000313" key="7">
    <source>
        <dbReference type="EMBL" id="ARF12264.1"/>
    </source>
</evidence>
<keyword evidence="2 7" id="KW-0255">Endonuclease</keyword>
<dbReference type="InterPro" id="IPR036237">
    <property type="entry name" value="Xyl_isomerase-like_sf"/>
</dbReference>
<keyword evidence="4" id="KW-0228">DNA excision</keyword>
<keyword evidence="1" id="KW-0540">Nuclease</keyword>
<accession>A0A1V0SKW1</accession>
<evidence type="ECO:0000256" key="1">
    <source>
        <dbReference type="ARBA" id="ARBA00022722"/>
    </source>
</evidence>
<protein>
    <submittedName>
        <fullName evidence="7">UV-endonuclease UvdE</fullName>
    </submittedName>
</protein>
<keyword evidence="6" id="KW-0234">DNA repair</keyword>
<dbReference type="GO" id="GO:0006289">
    <property type="term" value="P:nucleotide-excision repair"/>
    <property type="evidence" value="ECO:0007669"/>
    <property type="project" value="InterPro"/>
</dbReference>
<evidence type="ECO:0000256" key="4">
    <source>
        <dbReference type="ARBA" id="ARBA00022769"/>
    </source>
</evidence>
<keyword evidence="3" id="KW-0227">DNA damage</keyword>
<dbReference type="Gene3D" id="3.20.20.150">
    <property type="entry name" value="Divalent-metal-dependent TIM barrel enzymes"/>
    <property type="match status" value="1"/>
</dbReference>
<name>A0A1V0SKW1_9VIRU</name>
<dbReference type="Pfam" id="PF03851">
    <property type="entry name" value="UvdE"/>
    <property type="match status" value="1"/>
</dbReference>
<gene>
    <name evidence="7" type="ORF">Klosneuvirus_4_79</name>
</gene>
<dbReference type="GO" id="GO:0016787">
    <property type="term" value="F:hydrolase activity"/>
    <property type="evidence" value="ECO:0007669"/>
    <property type="project" value="UniProtKB-KW"/>
</dbReference>
<dbReference type="PANTHER" id="PTHR31290">
    <property type="entry name" value="UV-DAMAGE ENDONUCLEASE"/>
    <property type="match status" value="1"/>
</dbReference>
<evidence type="ECO:0000256" key="6">
    <source>
        <dbReference type="ARBA" id="ARBA00023204"/>
    </source>
</evidence>
<keyword evidence="5" id="KW-0378">Hydrolase</keyword>
<dbReference type="PANTHER" id="PTHR31290:SF5">
    <property type="entry name" value="UV-DAMAGE ENDONUCLEASE"/>
    <property type="match status" value="1"/>
</dbReference>
<organism evidence="7">
    <name type="scientific">Klosneuvirus KNV1</name>
    <dbReference type="NCBI Taxonomy" id="1977640"/>
    <lineage>
        <taxon>Viruses</taxon>
        <taxon>Varidnaviria</taxon>
        <taxon>Bamfordvirae</taxon>
        <taxon>Nucleocytoviricota</taxon>
        <taxon>Megaviricetes</taxon>
        <taxon>Imitervirales</taxon>
        <taxon>Mimiviridae</taxon>
        <taxon>Klosneuvirinae</taxon>
        <taxon>Klosneuvirus</taxon>
    </lineage>
</organism>
<sequence length="360" mass="41668">MTFDAKFPHIRLGLCCINIQLRHNEEIYSNRKKIMKQIEKEGIVAAKNSAIANVNDLVKMLKWNILHGIQVMRISSDLVPHSTNPQIIEKFGKEGEEYANLEFLRKYLEKVGRIAKRNNIRLSHHPGQFVQIGTPTFSIFNSSVKELEMHVKFLEMMKMKKDSVIVIHIGGVYCDKPGTITRFKKQFKMMPKNIKQRIVLENDEKCYDADEVLEICESLNVPMVFDIFHYNCYGKIHKEVKQKSIDEMMPRILATWKKRGIRPKFHLSEQDEDKRTGSHAVFVEKIPEALLEIPKRYNVEIDIMLEAKGKEIAIGRLYNKYPQLKPAGAESINLNIPKKALKSLNVKELDEMAECQCGKL</sequence>
<dbReference type="GO" id="GO:0009411">
    <property type="term" value="P:response to UV"/>
    <property type="evidence" value="ECO:0007669"/>
    <property type="project" value="InterPro"/>
</dbReference>
<dbReference type="InterPro" id="IPR004601">
    <property type="entry name" value="UvdE"/>
</dbReference>
<reference evidence="7" key="1">
    <citation type="journal article" date="2017" name="Science">
        <title>Giant viruses with an expanded complement of translation system components.</title>
        <authorList>
            <person name="Schulz F."/>
            <person name="Yutin N."/>
            <person name="Ivanova N.N."/>
            <person name="Ortega D.R."/>
            <person name="Lee T.K."/>
            <person name="Vierheilig J."/>
            <person name="Daims H."/>
            <person name="Horn M."/>
            <person name="Wagner M."/>
            <person name="Jensen G.J."/>
            <person name="Kyrpides N.C."/>
            <person name="Koonin E.V."/>
            <person name="Woyke T."/>
        </authorList>
    </citation>
    <scope>NUCLEOTIDE SEQUENCE</scope>
    <source>
        <strain evidence="7">KNV1</strain>
    </source>
</reference>
<dbReference type="EMBL" id="KY684111">
    <property type="protein sequence ID" value="ARF12264.1"/>
    <property type="molecule type" value="Genomic_DNA"/>
</dbReference>
<dbReference type="GO" id="GO:0004519">
    <property type="term" value="F:endonuclease activity"/>
    <property type="evidence" value="ECO:0007669"/>
    <property type="project" value="UniProtKB-KW"/>
</dbReference>
<dbReference type="SUPFAM" id="SSF51658">
    <property type="entry name" value="Xylose isomerase-like"/>
    <property type="match status" value="1"/>
</dbReference>
<evidence type="ECO:0000256" key="5">
    <source>
        <dbReference type="ARBA" id="ARBA00022801"/>
    </source>
</evidence>